<keyword evidence="3" id="KW-1185">Reference proteome</keyword>
<organism evidence="2 3">
    <name type="scientific">Haloarcula pellucida</name>
    <dbReference type="NCBI Taxonomy" id="1427151"/>
    <lineage>
        <taxon>Archaea</taxon>
        <taxon>Methanobacteriati</taxon>
        <taxon>Methanobacteriota</taxon>
        <taxon>Stenosarchaea group</taxon>
        <taxon>Halobacteria</taxon>
        <taxon>Halobacteriales</taxon>
        <taxon>Haloarculaceae</taxon>
        <taxon>Haloarcula</taxon>
    </lineage>
</organism>
<dbReference type="EMBL" id="BMOU01000002">
    <property type="protein sequence ID" value="GGN90952.1"/>
    <property type="molecule type" value="Genomic_DNA"/>
</dbReference>
<dbReference type="PRINTS" id="PR00412">
    <property type="entry name" value="EPOXHYDRLASE"/>
</dbReference>
<evidence type="ECO:0000259" key="1">
    <source>
        <dbReference type="Pfam" id="PF00561"/>
    </source>
</evidence>
<sequence length="280" mass="30322">MVDEGAVTVEGARIHYRAAGDGHPVVLLHGGIIDAARVSWPPVFDRLTPEYYVLAPDLLGYGESDLIDDTYSIPRHAEIVAGVLDTLDCGPVTLVGLSLGGGVAIQLALDRPDLVETLVPIDPFGLGRDLPNGRLSLFLARVQVFNRIAIAAFRRSRRLTRASLGGLVHDLDALPAAAVDAVYEEVKRPAAGAAFRRFRDAEVSRHGYRTTFTDRYDDLVAPTRLLHGAHDELFPVAWAERAAEGIPDAELHVLDDCAHWAPRENPDAVARHVDAAVAGR</sequence>
<dbReference type="PRINTS" id="PR00111">
    <property type="entry name" value="ABHYDROLASE"/>
</dbReference>
<evidence type="ECO:0000313" key="2">
    <source>
        <dbReference type="EMBL" id="GGN90952.1"/>
    </source>
</evidence>
<dbReference type="InterPro" id="IPR000073">
    <property type="entry name" value="AB_hydrolase_1"/>
</dbReference>
<evidence type="ECO:0000313" key="3">
    <source>
        <dbReference type="Proteomes" id="UP000605784"/>
    </source>
</evidence>
<accession>A0A830GIY9</accession>
<dbReference type="Pfam" id="PF00561">
    <property type="entry name" value="Abhydrolase_1"/>
    <property type="match status" value="1"/>
</dbReference>
<dbReference type="Proteomes" id="UP000605784">
    <property type="component" value="Unassembled WGS sequence"/>
</dbReference>
<dbReference type="Gene3D" id="3.40.50.1820">
    <property type="entry name" value="alpha/beta hydrolase"/>
    <property type="match status" value="1"/>
</dbReference>
<dbReference type="PANTHER" id="PTHR46438:SF11">
    <property type="entry name" value="LIPASE-RELATED"/>
    <property type="match status" value="1"/>
</dbReference>
<feature type="domain" description="AB hydrolase-1" evidence="1">
    <location>
        <begin position="24"/>
        <end position="265"/>
    </location>
</feature>
<dbReference type="InterPro" id="IPR000639">
    <property type="entry name" value="Epox_hydrolase-like"/>
</dbReference>
<dbReference type="SUPFAM" id="SSF53474">
    <property type="entry name" value="alpha/beta-Hydrolases"/>
    <property type="match status" value="1"/>
</dbReference>
<dbReference type="InterPro" id="IPR029058">
    <property type="entry name" value="AB_hydrolase_fold"/>
</dbReference>
<dbReference type="PANTHER" id="PTHR46438">
    <property type="entry name" value="ALPHA/BETA-HYDROLASES SUPERFAMILY PROTEIN"/>
    <property type="match status" value="1"/>
</dbReference>
<dbReference type="GO" id="GO:0016787">
    <property type="term" value="F:hydrolase activity"/>
    <property type="evidence" value="ECO:0007669"/>
    <property type="project" value="UniProtKB-KW"/>
</dbReference>
<gene>
    <name evidence="2" type="ORF">GCM10009030_13460</name>
</gene>
<reference evidence="2" key="2">
    <citation type="submission" date="2020-09" db="EMBL/GenBank/DDBJ databases">
        <authorList>
            <person name="Sun Q."/>
            <person name="Ohkuma M."/>
        </authorList>
    </citation>
    <scope>NUCLEOTIDE SEQUENCE</scope>
    <source>
        <strain evidence="2">JCM 17820</strain>
    </source>
</reference>
<name>A0A830GIY9_9EURY</name>
<dbReference type="RefSeq" id="WP_188995790.1">
    <property type="nucleotide sequence ID" value="NZ_BMOU01000002.1"/>
</dbReference>
<dbReference type="AlphaFoldDB" id="A0A830GIY9"/>
<comment type="caution">
    <text evidence="2">The sequence shown here is derived from an EMBL/GenBank/DDBJ whole genome shotgun (WGS) entry which is preliminary data.</text>
</comment>
<reference evidence="2" key="1">
    <citation type="journal article" date="2014" name="Int. J. Syst. Evol. Microbiol.">
        <title>Complete genome sequence of Corynebacterium casei LMG S-19264T (=DSM 44701T), isolated from a smear-ripened cheese.</title>
        <authorList>
            <consortium name="US DOE Joint Genome Institute (JGI-PGF)"/>
            <person name="Walter F."/>
            <person name="Albersmeier A."/>
            <person name="Kalinowski J."/>
            <person name="Ruckert C."/>
        </authorList>
    </citation>
    <scope>NUCLEOTIDE SEQUENCE</scope>
    <source>
        <strain evidence="2">JCM 17820</strain>
    </source>
</reference>
<keyword evidence="2" id="KW-0378">Hydrolase</keyword>
<proteinExistence type="predicted"/>
<protein>
    <submittedName>
        <fullName evidence="2">Alpha/beta hydrolase</fullName>
    </submittedName>
</protein>